<dbReference type="Proteomes" id="UP000054383">
    <property type="component" value="Unassembled WGS sequence"/>
</dbReference>
<gene>
    <name evidence="2" type="ORF">PISL3812_05045</name>
</gene>
<dbReference type="Gene3D" id="3.40.50.720">
    <property type="entry name" value="NAD(P)-binding Rossmann-like Domain"/>
    <property type="match status" value="1"/>
</dbReference>
<organism evidence="2 3">
    <name type="scientific">Talaromyces islandicus</name>
    <name type="common">Penicillium islandicum</name>
    <dbReference type="NCBI Taxonomy" id="28573"/>
    <lineage>
        <taxon>Eukaryota</taxon>
        <taxon>Fungi</taxon>
        <taxon>Dikarya</taxon>
        <taxon>Ascomycota</taxon>
        <taxon>Pezizomycotina</taxon>
        <taxon>Eurotiomycetes</taxon>
        <taxon>Eurotiomycetidae</taxon>
        <taxon>Eurotiales</taxon>
        <taxon>Trichocomaceae</taxon>
        <taxon>Talaromyces</taxon>
        <taxon>Talaromyces sect. Islandici</taxon>
    </lineage>
</organism>
<name>A0A0U1LZ81_TALIS</name>
<dbReference type="GO" id="GO:0004029">
    <property type="term" value="F:aldehyde dehydrogenase (NAD+) activity"/>
    <property type="evidence" value="ECO:0007669"/>
    <property type="project" value="TreeGrafter"/>
</dbReference>
<protein>
    <recommendedName>
        <fullName evidence="1">NAD-dependent epimerase/dehydratase domain-containing protein</fullName>
    </recommendedName>
</protein>
<dbReference type="PANTHER" id="PTHR48079:SF6">
    <property type="entry name" value="NAD(P)-BINDING DOMAIN-CONTAINING PROTEIN-RELATED"/>
    <property type="match status" value="1"/>
</dbReference>
<dbReference type="SUPFAM" id="SSF51735">
    <property type="entry name" value="NAD(P)-binding Rossmann-fold domains"/>
    <property type="match status" value="1"/>
</dbReference>
<evidence type="ECO:0000313" key="2">
    <source>
        <dbReference type="EMBL" id="CRG88020.1"/>
    </source>
</evidence>
<dbReference type="AlphaFoldDB" id="A0A0U1LZ81"/>
<dbReference type="GO" id="GO:0005737">
    <property type="term" value="C:cytoplasm"/>
    <property type="evidence" value="ECO:0007669"/>
    <property type="project" value="TreeGrafter"/>
</dbReference>
<dbReference type="Pfam" id="PF01370">
    <property type="entry name" value="Epimerase"/>
    <property type="match status" value="1"/>
</dbReference>
<accession>A0A0U1LZ81</accession>
<dbReference type="PANTHER" id="PTHR48079">
    <property type="entry name" value="PROTEIN YEEZ"/>
    <property type="match status" value="1"/>
</dbReference>
<feature type="domain" description="NAD-dependent epimerase/dehydratase" evidence="1">
    <location>
        <begin position="5"/>
        <end position="86"/>
    </location>
</feature>
<dbReference type="InterPro" id="IPR036291">
    <property type="entry name" value="NAD(P)-bd_dom_sf"/>
</dbReference>
<proteinExistence type="predicted"/>
<sequence>MTVQILVTGAGGYIGGSIVADLLNVKEGLLKNAGIHAAVRSIEQGQSLSTLNVHVAQLDLSNKAHVENYLVSHDIGIVVNTATSIDRDVAFNLIAGLSAWRETTGKESYFIHTSGLSAFDENTGWPYGNVKDSDSVYNLENETKNTYIVRQVDTFIVERCKTSDVTAFMIFPPTLHGRGTGTWNQLSPQIPALVKASIKEKKVHKFAQNREAPLAHISDISIFFVHLIEAILQGDNLPTGENGYFFLVSYMIPWWTILERLAARLYARGLVNSPELDVWPSDEVLAEAVGVPVKFAYSMWNPSPRVSCENRDIVGWHPKWDKERFLNNLDDEINDFLELGLPKSSLLDSLKPKSGE</sequence>
<dbReference type="InterPro" id="IPR051783">
    <property type="entry name" value="NAD(P)-dependent_oxidoreduct"/>
</dbReference>
<evidence type="ECO:0000313" key="3">
    <source>
        <dbReference type="Proteomes" id="UP000054383"/>
    </source>
</evidence>
<dbReference type="OrthoDB" id="10262413at2759"/>
<dbReference type="EMBL" id="CVMT01000004">
    <property type="protein sequence ID" value="CRG88020.1"/>
    <property type="molecule type" value="Genomic_DNA"/>
</dbReference>
<dbReference type="OMA" id="FIVERCK"/>
<evidence type="ECO:0000259" key="1">
    <source>
        <dbReference type="Pfam" id="PF01370"/>
    </source>
</evidence>
<reference evidence="2 3" key="1">
    <citation type="submission" date="2015-04" db="EMBL/GenBank/DDBJ databases">
        <authorList>
            <person name="Syromyatnikov M.Y."/>
            <person name="Popov V.N."/>
        </authorList>
    </citation>
    <scope>NUCLEOTIDE SEQUENCE [LARGE SCALE GENOMIC DNA]</scope>
    <source>
        <strain evidence="2">WF-38-12</strain>
    </source>
</reference>
<keyword evidence="3" id="KW-1185">Reference proteome</keyword>
<dbReference type="InterPro" id="IPR001509">
    <property type="entry name" value="Epimerase_deHydtase"/>
</dbReference>